<dbReference type="Gene3D" id="1.10.10.10">
    <property type="entry name" value="Winged helix-like DNA-binding domain superfamily/Winged helix DNA-binding domain"/>
    <property type="match status" value="1"/>
</dbReference>
<dbReference type="GO" id="GO:0030915">
    <property type="term" value="C:Smc5-Smc6 complex"/>
    <property type="evidence" value="ECO:0007669"/>
    <property type="project" value="InterPro"/>
</dbReference>
<proteinExistence type="predicted"/>
<dbReference type="GO" id="GO:0000724">
    <property type="term" value="P:double-strand break repair via homologous recombination"/>
    <property type="evidence" value="ECO:0007669"/>
    <property type="project" value="TreeGrafter"/>
</dbReference>
<dbReference type="InterPro" id="IPR036388">
    <property type="entry name" value="WH-like_DNA-bd_sf"/>
</dbReference>
<comment type="caution">
    <text evidence="2">The sequence shown here is derived from an EMBL/GenBank/DDBJ whole genome shotgun (WGS) entry which is preliminary data.</text>
</comment>
<dbReference type="PANTHER" id="PTHR20973:SF0">
    <property type="entry name" value="NON-STRUCTURAL MAINTENANCE OF CHROMOSOMES ELEMENT 1 HOMOLOG"/>
    <property type="match status" value="1"/>
</dbReference>
<evidence type="ECO:0000313" key="2">
    <source>
        <dbReference type="EMBL" id="OTF74163.1"/>
    </source>
</evidence>
<dbReference type="GO" id="GO:0004842">
    <property type="term" value="F:ubiquitin-protein transferase activity"/>
    <property type="evidence" value="ECO:0007669"/>
    <property type="project" value="TreeGrafter"/>
</dbReference>
<dbReference type="PROSITE" id="PS50081">
    <property type="entry name" value="ZF_DAG_PE_2"/>
    <property type="match status" value="1"/>
</dbReference>
<dbReference type="GO" id="GO:0005634">
    <property type="term" value="C:nucleus"/>
    <property type="evidence" value="ECO:0007669"/>
    <property type="project" value="TreeGrafter"/>
</dbReference>
<evidence type="ECO:0000313" key="3">
    <source>
        <dbReference type="Proteomes" id="UP000194236"/>
    </source>
</evidence>
<dbReference type="PANTHER" id="PTHR20973">
    <property type="entry name" value="NON-SMC ELEMENT 1-RELATED"/>
    <property type="match status" value="1"/>
</dbReference>
<evidence type="ECO:0000259" key="1">
    <source>
        <dbReference type="PROSITE" id="PS50081"/>
    </source>
</evidence>
<dbReference type="AlphaFoldDB" id="A0A1Y3B2S0"/>
<organism evidence="2 3">
    <name type="scientific">Euroglyphus maynei</name>
    <name type="common">Mayne's house dust mite</name>
    <dbReference type="NCBI Taxonomy" id="6958"/>
    <lineage>
        <taxon>Eukaryota</taxon>
        <taxon>Metazoa</taxon>
        <taxon>Ecdysozoa</taxon>
        <taxon>Arthropoda</taxon>
        <taxon>Chelicerata</taxon>
        <taxon>Arachnida</taxon>
        <taxon>Acari</taxon>
        <taxon>Acariformes</taxon>
        <taxon>Sarcoptiformes</taxon>
        <taxon>Astigmata</taxon>
        <taxon>Psoroptidia</taxon>
        <taxon>Analgoidea</taxon>
        <taxon>Pyroglyphidae</taxon>
        <taxon>Pyroglyphinae</taxon>
        <taxon>Euroglyphus</taxon>
    </lineage>
</organism>
<protein>
    <recommendedName>
        <fullName evidence="1">Phorbol-ester/DAG-type domain-containing protein</fullName>
    </recommendedName>
</protein>
<keyword evidence="3" id="KW-1185">Reference proteome</keyword>
<reference evidence="2 3" key="1">
    <citation type="submission" date="2017-03" db="EMBL/GenBank/DDBJ databases">
        <title>Genome Survey of Euroglyphus maynei.</title>
        <authorList>
            <person name="Arlian L.G."/>
            <person name="Morgan M.S."/>
            <person name="Rider S.D."/>
        </authorList>
    </citation>
    <scope>NUCLEOTIDE SEQUENCE [LARGE SCALE GENOMIC DNA]</scope>
    <source>
        <strain evidence="2">Arlian Lab</strain>
        <tissue evidence="2">Whole body</tissue>
    </source>
</reference>
<name>A0A1Y3B2S0_EURMA</name>
<dbReference type="OrthoDB" id="6505568at2759"/>
<accession>A0A1Y3B2S0</accession>
<feature type="domain" description="Phorbol-ester/DAG-type" evidence="1">
    <location>
        <begin position="136"/>
        <end position="181"/>
    </location>
</feature>
<dbReference type="InterPro" id="IPR002219">
    <property type="entry name" value="PKC_DAG/PE"/>
</dbReference>
<sequence>MDRELAIMNANQTLRGYGFTIKKVFCESNDKTFYVFTNEIEDALTAKSVLTRNENAFYYLLIESIVKPFLESNDDTFNFSEHLAIGITSANNLARKANITIILGEKIIKNWINQYWFQKIDSESKITLGVRTLAQKSGYLIRKYGLSACKHCSIVCFHGVKCSKCNVCWHEKCLPSNTLTCSSCSSPLLMDQICK</sequence>
<dbReference type="InterPro" id="IPR011513">
    <property type="entry name" value="Nse1"/>
</dbReference>
<gene>
    <name evidence="2" type="ORF">BLA29_004899</name>
</gene>
<dbReference type="Proteomes" id="UP000194236">
    <property type="component" value="Unassembled WGS sequence"/>
</dbReference>
<dbReference type="EMBL" id="MUJZ01048373">
    <property type="protein sequence ID" value="OTF74163.1"/>
    <property type="molecule type" value="Genomic_DNA"/>
</dbReference>